<feature type="compositionally biased region" description="Polar residues" evidence="1">
    <location>
        <begin position="303"/>
        <end position="325"/>
    </location>
</feature>
<accession>A0AAE0PQ44</accession>
<gene>
    <name evidence="2" type="ORF">B0T20DRAFT_26734</name>
</gene>
<dbReference type="AlphaFoldDB" id="A0AAE0PQ44"/>
<feature type="region of interest" description="Disordered" evidence="1">
    <location>
        <begin position="303"/>
        <end position="342"/>
    </location>
</feature>
<evidence type="ECO:0000313" key="2">
    <source>
        <dbReference type="EMBL" id="KAK3403455.1"/>
    </source>
</evidence>
<feature type="region of interest" description="Disordered" evidence="1">
    <location>
        <begin position="1"/>
        <end position="158"/>
    </location>
</feature>
<organism evidence="2 3">
    <name type="scientific">Sordaria brevicollis</name>
    <dbReference type="NCBI Taxonomy" id="83679"/>
    <lineage>
        <taxon>Eukaryota</taxon>
        <taxon>Fungi</taxon>
        <taxon>Dikarya</taxon>
        <taxon>Ascomycota</taxon>
        <taxon>Pezizomycotina</taxon>
        <taxon>Sordariomycetes</taxon>
        <taxon>Sordariomycetidae</taxon>
        <taxon>Sordariales</taxon>
        <taxon>Sordariaceae</taxon>
        <taxon>Sordaria</taxon>
    </lineage>
</organism>
<protein>
    <submittedName>
        <fullName evidence="2">Uncharacterized protein</fullName>
    </submittedName>
</protein>
<feature type="compositionally biased region" description="Basic residues" evidence="1">
    <location>
        <begin position="82"/>
        <end position="103"/>
    </location>
</feature>
<feature type="compositionally biased region" description="Basic and acidic residues" evidence="1">
    <location>
        <begin position="326"/>
        <end position="336"/>
    </location>
</feature>
<evidence type="ECO:0000313" key="3">
    <source>
        <dbReference type="Proteomes" id="UP001281003"/>
    </source>
</evidence>
<comment type="caution">
    <text evidence="2">The sequence shown here is derived from an EMBL/GenBank/DDBJ whole genome shotgun (WGS) entry which is preliminary data.</text>
</comment>
<sequence>MFDPNYSMDGKGKQPAAAASASPSTSTPSASASVSDNNTRDGDLHIAPTDDADDVLARAIRNPERRPGYFAESPHYDPNRTYVRRHHIPRRRHRAPSHHKIQKRPSLTTTPSAPSTSTATATRSISTTSTASAPAASTSATAWGAGRDPNTLPPHFNPAWLIPPDDLITEIPGPIPDVAPRHLSPNARAILNKEAQLLMYQEEQRRQQKEREEQARKQEKEQREQSQQEQQQQEQPQEQQQQQPLSPPTAMSLVPDTAATSTSTADLQSWAEVGSLEVDDGIEMDDAIDLDDADIKSLLPPSYSASSITPSTPNITFSSSSANTSETRRQRPEKKQLKYNAQTQSRSIQALVEDMIETGTQCNVRSAPPLPAPSAPVLSSLDDLKVDHGFDFASMELEVDERYRDGTVDVLEEERALLESIQVRRAGNVPAGIRKHTVEGTLPLRYQLSAEAAMRCATVVRSRPRMRRRKEHGTGSVTSSVAYSTHSSPMAQPVLPAEQLPSQHFPAIPSSSYRTPP</sequence>
<keyword evidence="3" id="KW-1185">Reference proteome</keyword>
<feature type="region of interest" description="Disordered" evidence="1">
    <location>
        <begin position="463"/>
        <end position="517"/>
    </location>
</feature>
<proteinExistence type="predicted"/>
<feature type="compositionally biased region" description="Basic and acidic residues" evidence="1">
    <location>
        <begin position="202"/>
        <end position="226"/>
    </location>
</feature>
<dbReference type="EMBL" id="JAUTDP010000001">
    <property type="protein sequence ID" value="KAK3403455.1"/>
    <property type="molecule type" value="Genomic_DNA"/>
</dbReference>
<dbReference type="Proteomes" id="UP001281003">
    <property type="component" value="Unassembled WGS sequence"/>
</dbReference>
<feature type="compositionally biased region" description="Low complexity" evidence="1">
    <location>
        <begin position="108"/>
        <end position="142"/>
    </location>
</feature>
<feature type="compositionally biased region" description="Polar residues" evidence="1">
    <location>
        <begin position="475"/>
        <end position="490"/>
    </location>
</feature>
<feature type="region of interest" description="Disordered" evidence="1">
    <location>
        <begin position="202"/>
        <end position="266"/>
    </location>
</feature>
<evidence type="ECO:0000256" key="1">
    <source>
        <dbReference type="SAM" id="MobiDB-lite"/>
    </source>
</evidence>
<reference evidence="2" key="1">
    <citation type="journal article" date="2023" name="Mol. Phylogenet. Evol.">
        <title>Genome-scale phylogeny and comparative genomics of the fungal order Sordariales.</title>
        <authorList>
            <person name="Hensen N."/>
            <person name="Bonometti L."/>
            <person name="Westerberg I."/>
            <person name="Brannstrom I.O."/>
            <person name="Guillou S."/>
            <person name="Cros-Aarteil S."/>
            <person name="Calhoun S."/>
            <person name="Haridas S."/>
            <person name="Kuo A."/>
            <person name="Mondo S."/>
            <person name="Pangilinan J."/>
            <person name="Riley R."/>
            <person name="LaButti K."/>
            <person name="Andreopoulos B."/>
            <person name="Lipzen A."/>
            <person name="Chen C."/>
            <person name="Yan M."/>
            <person name="Daum C."/>
            <person name="Ng V."/>
            <person name="Clum A."/>
            <person name="Steindorff A."/>
            <person name="Ohm R.A."/>
            <person name="Martin F."/>
            <person name="Silar P."/>
            <person name="Natvig D.O."/>
            <person name="Lalanne C."/>
            <person name="Gautier V."/>
            <person name="Ament-Velasquez S.L."/>
            <person name="Kruys A."/>
            <person name="Hutchinson M.I."/>
            <person name="Powell A.J."/>
            <person name="Barry K."/>
            <person name="Miller A.N."/>
            <person name="Grigoriev I.V."/>
            <person name="Debuchy R."/>
            <person name="Gladieux P."/>
            <person name="Hiltunen Thoren M."/>
            <person name="Johannesson H."/>
        </authorList>
    </citation>
    <scope>NUCLEOTIDE SEQUENCE</scope>
    <source>
        <strain evidence="2">FGSC 1904</strain>
    </source>
</reference>
<name>A0AAE0PQ44_SORBR</name>
<reference evidence="2" key="2">
    <citation type="submission" date="2023-07" db="EMBL/GenBank/DDBJ databases">
        <authorList>
            <consortium name="Lawrence Berkeley National Laboratory"/>
            <person name="Haridas S."/>
            <person name="Hensen N."/>
            <person name="Bonometti L."/>
            <person name="Westerberg I."/>
            <person name="Brannstrom I.O."/>
            <person name="Guillou S."/>
            <person name="Cros-Aarteil S."/>
            <person name="Calhoun S."/>
            <person name="Kuo A."/>
            <person name="Mondo S."/>
            <person name="Pangilinan J."/>
            <person name="Riley R."/>
            <person name="LaButti K."/>
            <person name="Andreopoulos B."/>
            <person name="Lipzen A."/>
            <person name="Chen C."/>
            <person name="Yanf M."/>
            <person name="Daum C."/>
            <person name="Ng V."/>
            <person name="Clum A."/>
            <person name="Steindorff A."/>
            <person name="Ohm R."/>
            <person name="Martin F."/>
            <person name="Silar P."/>
            <person name="Natvig D."/>
            <person name="Lalanne C."/>
            <person name="Gautier V."/>
            <person name="Ament-velasquez S.L."/>
            <person name="Kruys A."/>
            <person name="Hutchinson M.I."/>
            <person name="Powell A.J."/>
            <person name="Barry K."/>
            <person name="Miller A.N."/>
            <person name="Grigoriev I.V."/>
            <person name="Debuchy R."/>
            <person name="Gladieux P."/>
            <person name="Thoren M.H."/>
            <person name="Johannesson H."/>
        </authorList>
    </citation>
    <scope>NUCLEOTIDE SEQUENCE</scope>
    <source>
        <strain evidence="2">FGSC 1904</strain>
    </source>
</reference>
<feature type="compositionally biased region" description="Low complexity" evidence="1">
    <location>
        <begin position="227"/>
        <end position="243"/>
    </location>
</feature>
<feature type="compositionally biased region" description="Low complexity" evidence="1">
    <location>
        <begin position="15"/>
        <end position="33"/>
    </location>
</feature>